<dbReference type="Proteomes" id="UP001209540">
    <property type="component" value="Unassembled WGS sequence"/>
</dbReference>
<reference evidence="2" key="1">
    <citation type="journal article" date="2022" name="IScience">
        <title>Evolution of zygomycete secretomes and the origins of terrestrial fungal ecologies.</title>
        <authorList>
            <person name="Chang Y."/>
            <person name="Wang Y."/>
            <person name="Mondo S."/>
            <person name="Ahrendt S."/>
            <person name="Andreopoulos W."/>
            <person name="Barry K."/>
            <person name="Beard J."/>
            <person name="Benny G.L."/>
            <person name="Blankenship S."/>
            <person name="Bonito G."/>
            <person name="Cuomo C."/>
            <person name="Desiro A."/>
            <person name="Gervers K.A."/>
            <person name="Hundley H."/>
            <person name="Kuo A."/>
            <person name="LaButti K."/>
            <person name="Lang B.F."/>
            <person name="Lipzen A."/>
            <person name="O'Donnell K."/>
            <person name="Pangilinan J."/>
            <person name="Reynolds N."/>
            <person name="Sandor L."/>
            <person name="Smith M.E."/>
            <person name="Tsang A."/>
            <person name="Grigoriev I.V."/>
            <person name="Stajich J.E."/>
            <person name="Spatafora J.W."/>
        </authorList>
    </citation>
    <scope>NUCLEOTIDE SEQUENCE</scope>
    <source>
        <strain evidence="2">RSA 2281</strain>
    </source>
</reference>
<evidence type="ECO:0000313" key="3">
    <source>
        <dbReference type="Proteomes" id="UP001209540"/>
    </source>
</evidence>
<comment type="caution">
    <text evidence="2">The sequence shown here is derived from an EMBL/GenBank/DDBJ whole genome shotgun (WGS) entry which is preliminary data.</text>
</comment>
<accession>A0AAD5K356</accession>
<evidence type="ECO:0000256" key="1">
    <source>
        <dbReference type="SAM" id="MobiDB-lite"/>
    </source>
</evidence>
<name>A0AAD5K356_9FUNG</name>
<gene>
    <name evidence="2" type="ORF">BDA99DRAFT_536270</name>
</gene>
<dbReference type="AlphaFoldDB" id="A0AAD5K356"/>
<keyword evidence="3" id="KW-1185">Reference proteome</keyword>
<sequence length="131" mass="14579">MENVLPRMHPGDKACCPFDNGDCSAFVDKTHNIKLKINFIGAGVKNHDYNIAYCPAGGYVFVSGNPDKPKFEVFDANKQNHSFDLQVTNTVHGAFYAKKNRKLENKDYMANDKENNDNGSSNNKNGDDSSK</sequence>
<organism evidence="2 3">
    <name type="scientific">Phascolomyces articulosus</name>
    <dbReference type="NCBI Taxonomy" id="60185"/>
    <lineage>
        <taxon>Eukaryota</taxon>
        <taxon>Fungi</taxon>
        <taxon>Fungi incertae sedis</taxon>
        <taxon>Mucoromycota</taxon>
        <taxon>Mucoromycotina</taxon>
        <taxon>Mucoromycetes</taxon>
        <taxon>Mucorales</taxon>
        <taxon>Lichtheimiaceae</taxon>
        <taxon>Phascolomyces</taxon>
    </lineage>
</organism>
<protein>
    <submittedName>
        <fullName evidence="2">Uncharacterized protein</fullName>
    </submittedName>
</protein>
<feature type="compositionally biased region" description="Basic and acidic residues" evidence="1">
    <location>
        <begin position="105"/>
        <end position="116"/>
    </location>
</feature>
<dbReference type="EMBL" id="JAIXMP010000010">
    <property type="protein sequence ID" value="KAI9266866.1"/>
    <property type="molecule type" value="Genomic_DNA"/>
</dbReference>
<reference evidence="2" key="2">
    <citation type="submission" date="2023-02" db="EMBL/GenBank/DDBJ databases">
        <authorList>
            <consortium name="DOE Joint Genome Institute"/>
            <person name="Mondo S.J."/>
            <person name="Chang Y."/>
            <person name="Wang Y."/>
            <person name="Ahrendt S."/>
            <person name="Andreopoulos W."/>
            <person name="Barry K."/>
            <person name="Beard J."/>
            <person name="Benny G.L."/>
            <person name="Blankenship S."/>
            <person name="Bonito G."/>
            <person name="Cuomo C."/>
            <person name="Desiro A."/>
            <person name="Gervers K.A."/>
            <person name="Hundley H."/>
            <person name="Kuo A."/>
            <person name="LaButti K."/>
            <person name="Lang B.F."/>
            <person name="Lipzen A."/>
            <person name="O'Donnell K."/>
            <person name="Pangilinan J."/>
            <person name="Reynolds N."/>
            <person name="Sandor L."/>
            <person name="Smith M.W."/>
            <person name="Tsang A."/>
            <person name="Grigoriev I.V."/>
            <person name="Stajich J.E."/>
            <person name="Spatafora J.W."/>
        </authorList>
    </citation>
    <scope>NUCLEOTIDE SEQUENCE</scope>
    <source>
        <strain evidence="2">RSA 2281</strain>
    </source>
</reference>
<feature type="region of interest" description="Disordered" evidence="1">
    <location>
        <begin position="105"/>
        <end position="131"/>
    </location>
</feature>
<evidence type="ECO:0000313" key="2">
    <source>
        <dbReference type="EMBL" id="KAI9266866.1"/>
    </source>
</evidence>
<proteinExistence type="predicted"/>